<gene>
    <name evidence="1" type="ORF">SAMN04488008_1157</name>
</gene>
<accession>A0A1H7XEC6</accession>
<reference evidence="2" key="1">
    <citation type="submission" date="2016-10" db="EMBL/GenBank/DDBJ databases">
        <authorList>
            <person name="Varghese N."/>
            <person name="Submissions S."/>
        </authorList>
    </citation>
    <scope>NUCLEOTIDE SEQUENCE [LARGE SCALE GENOMIC DNA]</scope>
    <source>
        <strain evidence="2">DSM 16471</strain>
    </source>
</reference>
<dbReference type="Proteomes" id="UP000198990">
    <property type="component" value="Unassembled WGS sequence"/>
</dbReference>
<organism evidence="1 2">
    <name type="scientific">Maribacter orientalis</name>
    <dbReference type="NCBI Taxonomy" id="228957"/>
    <lineage>
        <taxon>Bacteria</taxon>
        <taxon>Pseudomonadati</taxon>
        <taxon>Bacteroidota</taxon>
        <taxon>Flavobacteriia</taxon>
        <taxon>Flavobacteriales</taxon>
        <taxon>Flavobacteriaceae</taxon>
        <taxon>Maribacter</taxon>
    </lineage>
</organism>
<dbReference type="AlphaFoldDB" id="A0A1H7XEC6"/>
<evidence type="ECO:0000313" key="1">
    <source>
        <dbReference type="EMBL" id="SEM31537.1"/>
    </source>
</evidence>
<proteinExistence type="predicted"/>
<evidence type="ECO:0000313" key="2">
    <source>
        <dbReference type="Proteomes" id="UP000198990"/>
    </source>
</evidence>
<protein>
    <submittedName>
        <fullName evidence="1">Uncharacterized protein</fullName>
    </submittedName>
</protein>
<name>A0A1H7XEC6_9FLAO</name>
<sequence>MILGPILTLLSCGQNSFEKEINGKWYGLENDGFTRMYFHPDSLIFMEGNTQTVKWTADESKIEFDYIEQWPYQPFEKDSTKTMFMEYFLSKNNNTLSFNKINDSTIDRNFNLLRAENYFDFLSKKSGVKFTLPNDTKVERIGLSSEYGLKIFIGTINNKSAIVSEYGNGLDSIKNDIIKFKQNLNPLDEYHQLKLESDIHLRVFADKSISDEEIQKLIQRITQSDLKKVFRIYETNNYYNFETLAGKEIKTIANTT</sequence>
<dbReference type="EMBL" id="FNZN01000015">
    <property type="protein sequence ID" value="SEM31537.1"/>
    <property type="molecule type" value="Genomic_DNA"/>
</dbReference>
<keyword evidence="2" id="KW-1185">Reference proteome</keyword>